<dbReference type="AlphaFoldDB" id="A0AAU9V3C4"/>
<sequence>MSGNKINTKKKDEKSKVNRISSQATDENEEPDFSLLRKPILTNITGFAQARKIFDQATEELKNLLTNECDLLYECKVCRNIFRSLANFISHKRVYCKEKYNTSIHGHFFKETSTIQEVLKIRKLEESYQESLKEINDLNRIDDEETDKRIPITKDITEVVEKIIKHKGVESEKIKELQLAFQKIPKSSVAVYQNIIEDDKSNDCMQVQVKELDNILSQENAILQSDGTFKVQSNNNESPNTDNVIQISDDEDIEDKDVLKCRICDLQFSTQKTLKFHMKYKHVESRLVYPCPDCLDIFSTSWSVYRHLFKVHRKTAAQIRRLRESIQAKAFRMNNPPAFYEKRKTIPKNVVPQKITEEERLEQENQAWLEQLDGEGDGRRCGGCGRNFERRAALAARAHTCARRHRRRIQIQIRRDYHKAQHNPYLPSPARPAPLAPLAPSADTTPAEDSATFVEESATVAEDFATVIEDSATIVENSATVVQDSATVVEDSKKEEKILGKIDKEVKDEDEGNELTDAVVTLIDEKKEPDIEDKEIEADDKIEDDIIVQNKLYFFDSRLRNKLPFAQQAEKSNLNAFKQKMQSDTDIDQMLCKKCDTKFNEFNELFNHMGAHYKWMRYACKLCNFKHFDFEKLPEHVRIVHKLKGDTDFYYSTVKAVDGTEASELAETSDEVNDANEISPDSRRPSRCSSDSSRLSDDSSSSSNRVEAGSRKRKASRYKNNLKKKKDAIVADDGDDLREDDIQKDVLFIENDSSSNSKIFEENSSDLDEADEKITRRHHVELSTTVASRRPVRNKTKRKNEDFEYDLSNLLKMEAQGYRDSQTISTKSTQNKKRMQQDIQNNYELINKDCSGALITLSRKSVENAQGHMKTLAIFNISKESRISTVFARPMTPKVTKVDKISPKKDEKESKDTCSPNKVIETSNLPNLNQVLTTNEAASTDSVNKEFSNTPELEISKDTPDKLVKVLQTDEKTIVSSNKEEVKELSLDAVKCMAAPSIETSKTNINVPVVPIKFRQRSLEVIKNPLIKKNITDFTKAGMKTKILVIKPINRNADGTQSINSSLKFQTIKLKDPNNSSLNEDKKDQVVVVQVPKVDCTVSRPISSNSVVSKIKPSSIDDTKNPVNEDENVPMDTTSSENDPIVLDDCVDDQVSSKQIKSVLTSDSSESIIKTSETVVNLDNPINIEG</sequence>
<feature type="compositionally biased region" description="Basic and acidic residues" evidence="2">
    <location>
        <begin position="897"/>
        <end position="912"/>
    </location>
</feature>
<comment type="caution">
    <text evidence="4">The sequence shown here is derived from an EMBL/GenBank/DDBJ whole genome shotgun (WGS) entry which is preliminary data.</text>
</comment>
<evidence type="ECO:0000313" key="5">
    <source>
        <dbReference type="Proteomes" id="UP001153954"/>
    </source>
</evidence>
<dbReference type="PANTHER" id="PTHR21020:SF0">
    <property type="entry name" value="ZINC FINGER PROTEIN 800"/>
    <property type="match status" value="1"/>
</dbReference>
<reference evidence="4" key="1">
    <citation type="submission" date="2022-03" db="EMBL/GenBank/DDBJ databases">
        <authorList>
            <person name="Tunstrom K."/>
        </authorList>
    </citation>
    <scope>NUCLEOTIDE SEQUENCE</scope>
</reference>
<evidence type="ECO:0000256" key="1">
    <source>
        <dbReference type="PROSITE-ProRule" id="PRU00042"/>
    </source>
</evidence>
<dbReference type="PROSITE" id="PS50157">
    <property type="entry name" value="ZINC_FINGER_C2H2_2"/>
    <property type="match status" value="2"/>
</dbReference>
<dbReference type="EMBL" id="CAKOGL010000028">
    <property type="protein sequence ID" value="CAH2105777.1"/>
    <property type="molecule type" value="Genomic_DNA"/>
</dbReference>
<proteinExistence type="predicted"/>
<evidence type="ECO:0000313" key="4">
    <source>
        <dbReference type="EMBL" id="CAH2105777.1"/>
    </source>
</evidence>
<dbReference type="SMART" id="SM00355">
    <property type="entry name" value="ZnF_C2H2"/>
    <property type="match status" value="5"/>
</dbReference>
<feature type="domain" description="C2H2-type" evidence="3">
    <location>
        <begin position="259"/>
        <end position="287"/>
    </location>
</feature>
<protein>
    <recommendedName>
        <fullName evidence="3">C2H2-type domain-containing protein</fullName>
    </recommendedName>
</protein>
<keyword evidence="5" id="KW-1185">Reference proteome</keyword>
<dbReference type="PROSITE" id="PS00028">
    <property type="entry name" value="ZINC_FINGER_C2H2_1"/>
    <property type="match status" value="3"/>
</dbReference>
<feature type="region of interest" description="Disordered" evidence="2">
    <location>
        <begin position="1109"/>
        <end position="1141"/>
    </location>
</feature>
<feature type="region of interest" description="Disordered" evidence="2">
    <location>
        <begin position="421"/>
        <end position="452"/>
    </location>
</feature>
<dbReference type="InterPro" id="IPR039149">
    <property type="entry name" value="ZNF800"/>
</dbReference>
<feature type="region of interest" description="Disordered" evidence="2">
    <location>
        <begin position="1"/>
        <end position="31"/>
    </location>
</feature>
<feature type="compositionally biased region" description="Low complexity" evidence="2">
    <location>
        <begin position="438"/>
        <end position="447"/>
    </location>
</feature>
<feature type="compositionally biased region" description="Basic residues" evidence="2">
    <location>
        <begin position="711"/>
        <end position="720"/>
    </location>
</feature>
<name>A0AAU9V3C4_EUPED</name>
<keyword evidence="1" id="KW-0863">Zinc-finger</keyword>
<accession>A0AAU9V3C4</accession>
<dbReference type="PANTHER" id="PTHR21020">
    <property type="entry name" value="ZINC FINGER PROTEIN 800"/>
    <property type="match status" value="1"/>
</dbReference>
<dbReference type="InterPro" id="IPR013087">
    <property type="entry name" value="Znf_C2H2_type"/>
</dbReference>
<feature type="region of interest" description="Disordered" evidence="2">
    <location>
        <begin position="662"/>
        <end position="720"/>
    </location>
</feature>
<feature type="compositionally biased region" description="Low complexity" evidence="2">
    <location>
        <begin position="687"/>
        <end position="703"/>
    </location>
</feature>
<feature type="region of interest" description="Disordered" evidence="2">
    <location>
        <begin position="897"/>
        <end position="917"/>
    </location>
</feature>
<gene>
    <name evidence="4" type="ORF">EEDITHA_LOCUS19990</name>
</gene>
<feature type="domain" description="C2H2-type" evidence="3">
    <location>
        <begin position="73"/>
        <end position="100"/>
    </location>
</feature>
<evidence type="ECO:0000259" key="3">
    <source>
        <dbReference type="PROSITE" id="PS50157"/>
    </source>
</evidence>
<dbReference type="GO" id="GO:0008270">
    <property type="term" value="F:zinc ion binding"/>
    <property type="evidence" value="ECO:0007669"/>
    <property type="project" value="UniProtKB-KW"/>
</dbReference>
<organism evidence="4 5">
    <name type="scientific">Euphydryas editha</name>
    <name type="common">Edith's checkerspot</name>
    <dbReference type="NCBI Taxonomy" id="104508"/>
    <lineage>
        <taxon>Eukaryota</taxon>
        <taxon>Metazoa</taxon>
        <taxon>Ecdysozoa</taxon>
        <taxon>Arthropoda</taxon>
        <taxon>Hexapoda</taxon>
        <taxon>Insecta</taxon>
        <taxon>Pterygota</taxon>
        <taxon>Neoptera</taxon>
        <taxon>Endopterygota</taxon>
        <taxon>Lepidoptera</taxon>
        <taxon>Glossata</taxon>
        <taxon>Ditrysia</taxon>
        <taxon>Papilionoidea</taxon>
        <taxon>Nymphalidae</taxon>
        <taxon>Nymphalinae</taxon>
        <taxon>Euphydryas</taxon>
    </lineage>
</organism>
<feature type="compositionally biased region" description="Pro residues" evidence="2">
    <location>
        <begin position="426"/>
        <end position="437"/>
    </location>
</feature>
<dbReference type="Gene3D" id="3.30.160.60">
    <property type="entry name" value="Classic Zinc Finger"/>
    <property type="match status" value="2"/>
</dbReference>
<dbReference type="Gene3D" id="6.10.250.1010">
    <property type="match status" value="1"/>
</dbReference>
<keyword evidence="1" id="KW-0479">Metal-binding</keyword>
<evidence type="ECO:0000256" key="2">
    <source>
        <dbReference type="SAM" id="MobiDB-lite"/>
    </source>
</evidence>
<dbReference type="Proteomes" id="UP001153954">
    <property type="component" value="Unassembled WGS sequence"/>
</dbReference>
<keyword evidence="1" id="KW-0862">Zinc</keyword>